<keyword evidence="1 5" id="KW-0808">Transferase</keyword>
<evidence type="ECO:0000256" key="2">
    <source>
        <dbReference type="ARBA" id="ARBA00023315"/>
    </source>
</evidence>
<dbReference type="GO" id="GO:0016747">
    <property type="term" value="F:acyltransferase activity, transferring groups other than amino-acyl groups"/>
    <property type="evidence" value="ECO:0007669"/>
    <property type="project" value="InterPro"/>
</dbReference>
<keyword evidence="6" id="KW-1185">Reference proteome</keyword>
<evidence type="ECO:0000313" key="6">
    <source>
        <dbReference type="Proteomes" id="UP000799779"/>
    </source>
</evidence>
<dbReference type="PANTHER" id="PTHR43792:SF8">
    <property type="entry name" value="[RIBOSOMAL PROTEIN US5]-ALANINE N-ACETYLTRANSFERASE"/>
    <property type="match status" value="1"/>
</dbReference>
<dbReference type="PANTHER" id="PTHR43792">
    <property type="entry name" value="GNAT FAMILY, PUTATIVE (AFU_ORTHOLOGUE AFUA_3G00765)-RELATED-RELATED"/>
    <property type="match status" value="1"/>
</dbReference>
<comment type="similarity">
    <text evidence="3">Belongs to the acetyltransferase family. RimJ subfamily.</text>
</comment>
<dbReference type="Gene3D" id="3.40.630.30">
    <property type="match status" value="1"/>
</dbReference>
<dbReference type="InterPro" id="IPR000182">
    <property type="entry name" value="GNAT_dom"/>
</dbReference>
<dbReference type="EMBL" id="ML977556">
    <property type="protein sequence ID" value="KAF2007954.1"/>
    <property type="molecule type" value="Genomic_DNA"/>
</dbReference>
<gene>
    <name evidence="5" type="ORF">P154DRAFT_568778</name>
</gene>
<evidence type="ECO:0000259" key="4">
    <source>
        <dbReference type="PROSITE" id="PS51186"/>
    </source>
</evidence>
<name>A0A6A5X573_9PLEO</name>
<organism evidence="5 6">
    <name type="scientific">Amniculicola lignicola CBS 123094</name>
    <dbReference type="NCBI Taxonomy" id="1392246"/>
    <lineage>
        <taxon>Eukaryota</taxon>
        <taxon>Fungi</taxon>
        <taxon>Dikarya</taxon>
        <taxon>Ascomycota</taxon>
        <taxon>Pezizomycotina</taxon>
        <taxon>Dothideomycetes</taxon>
        <taxon>Pleosporomycetidae</taxon>
        <taxon>Pleosporales</taxon>
        <taxon>Amniculicolaceae</taxon>
        <taxon>Amniculicola</taxon>
    </lineage>
</organism>
<proteinExistence type="inferred from homology"/>
<dbReference type="InterPro" id="IPR051531">
    <property type="entry name" value="N-acetyltransferase"/>
</dbReference>
<feature type="domain" description="N-acetyltransferase" evidence="4">
    <location>
        <begin position="28"/>
        <end position="205"/>
    </location>
</feature>
<dbReference type="SUPFAM" id="SSF55729">
    <property type="entry name" value="Acyl-CoA N-acyltransferases (Nat)"/>
    <property type="match status" value="1"/>
</dbReference>
<sequence length="225" mass="24895">MASEPTSTPIEPTTLTPLPPPILLTPRLHLRPMIPDDAPLMALHASPASITAYMSLAFSYPYTLQHASEWIALNLHNNLSNYVIAERSSPDKFIGAIGLKQGSDVETGTAEVGYWIGDEFKGRGYVSEALRGIRDWAFGLPGANSDSTSTSEGGGEFKYRRLHAGVFSENLASMRILEKCGFEKEGVLKEHVRTRYGVVMDLHVFGMTRGRWEEVKRREEGARTV</sequence>
<dbReference type="AlphaFoldDB" id="A0A6A5X573"/>
<evidence type="ECO:0000313" key="5">
    <source>
        <dbReference type="EMBL" id="KAF2007954.1"/>
    </source>
</evidence>
<evidence type="ECO:0000256" key="1">
    <source>
        <dbReference type="ARBA" id="ARBA00022679"/>
    </source>
</evidence>
<evidence type="ECO:0000256" key="3">
    <source>
        <dbReference type="ARBA" id="ARBA00038502"/>
    </source>
</evidence>
<dbReference type="InterPro" id="IPR016181">
    <property type="entry name" value="Acyl_CoA_acyltransferase"/>
</dbReference>
<dbReference type="PROSITE" id="PS51186">
    <property type="entry name" value="GNAT"/>
    <property type="match status" value="1"/>
</dbReference>
<dbReference type="OrthoDB" id="630895at2759"/>
<accession>A0A6A5X573</accession>
<reference evidence="5" key="1">
    <citation type="journal article" date="2020" name="Stud. Mycol.">
        <title>101 Dothideomycetes genomes: a test case for predicting lifestyles and emergence of pathogens.</title>
        <authorList>
            <person name="Haridas S."/>
            <person name="Albert R."/>
            <person name="Binder M."/>
            <person name="Bloem J."/>
            <person name="Labutti K."/>
            <person name="Salamov A."/>
            <person name="Andreopoulos B."/>
            <person name="Baker S."/>
            <person name="Barry K."/>
            <person name="Bills G."/>
            <person name="Bluhm B."/>
            <person name="Cannon C."/>
            <person name="Castanera R."/>
            <person name="Culley D."/>
            <person name="Daum C."/>
            <person name="Ezra D."/>
            <person name="Gonzalez J."/>
            <person name="Henrissat B."/>
            <person name="Kuo A."/>
            <person name="Liang C."/>
            <person name="Lipzen A."/>
            <person name="Lutzoni F."/>
            <person name="Magnuson J."/>
            <person name="Mondo S."/>
            <person name="Nolan M."/>
            <person name="Ohm R."/>
            <person name="Pangilinan J."/>
            <person name="Park H.-J."/>
            <person name="Ramirez L."/>
            <person name="Alfaro M."/>
            <person name="Sun H."/>
            <person name="Tritt A."/>
            <person name="Yoshinaga Y."/>
            <person name="Zwiers L.-H."/>
            <person name="Turgeon B."/>
            <person name="Goodwin S."/>
            <person name="Spatafora J."/>
            <person name="Crous P."/>
            <person name="Grigoriev I."/>
        </authorList>
    </citation>
    <scope>NUCLEOTIDE SEQUENCE</scope>
    <source>
        <strain evidence="5">CBS 123094</strain>
    </source>
</reference>
<protein>
    <submittedName>
        <fullName evidence="5">Acyl-CoA N-acyltransferase</fullName>
    </submittedName>
</protein>
<dbReference type="Proteomes" id="UP000799779">
    <property type="component" value="Unassembled WGS sequence"/>
</dbReference>
<dbReference type="Pfam" id="PF13302">
    <property type="entry name" value="Acetyltransf_3"/>
    <property type="match status" value="1"/>
</dbReference>
<keyword evidence="2 5" id="KW-0012">Acyltransferase</keyword>